<dbReference type="InterPro" id="IPR041685">
    <property type="entry name" value="AAA_GajA/Old/RecF-like"/>
</dbReference>
<dbReference type="InterPro" id="IPR027417">
    <property type="entry name" value="P-loop_NTPase"/>
</dbReference>
<proteinExistence type="predicted"/>
<dbReference type="Pfam" id="PF13175">
    <property type="entry name" value="AAA_15"/>
    <property type="match status" value="1"/>
</dbReference>
<dbReference type="InterPro" id="IPR003959">
    <property type="entry name" value="ATPase_AAA_core"/>
</dbReference>
<dbReference type="Pfam" id="PF20469">
    <property type="entry name" value="OLD-like_TOPRIM"/>
    <property type="match status" value="1"/>
</dbReference>
<organism evidence="4 5">
    <name type="scientific">Flavobacterium shii</name>
    <dbReference type="NCBI Taxonomy" id="2987687"/>
    <lineage>
        <taxon>Bacteria</taxon>
        <taxon>Pseudomonadati</taxon>
        <taxon>Bacteroidota</taxon>
        <taxon>Flavobacteriia</taxon>
        <taxon>Flavobacteriales</taxon>
        <taxon>Flavobacteriaceae</taxon>
        <taxon>Flavobacterium</taxon>
    </lineage>
</organism>
<dbReference type="InterPro" id="IPR034139">
    <property type="entry name" value="TOPRIM_OLD"/>
</dbReference>
<dbReference type="RefSeq" id="WP_264204455.1">
    <property type="nucleotide sequence ID" value="NZ_JAOZEW010000001.1"/>
</dbReference>
<dbReference type="CDD" id="cd01026">
    <property type="entry name" value="TOPRIM_OLD"/>
    <property type="match status" value="1"/>
</dbReference>
<gene>
    <name evidence="4" type="ORF">OIU83_01200</name>
</gene>
<protein>
    <submittedName>
        <fullName evidence="4">AAA family ATPase</fullName>
    </submittedName>
</protein>
<comment type="caution">
    <text evidence="4">The sequence shown here is derived from an EMBL/GenBank/DDBJ whole genome shotgun (WGS) entry which is preliminary data.</text>
</comment>
<dbReference type="EMBL" id="JAOZEW010000001">
    <property type="protein sequence ID" value="MCV9926252.1"/>
    <property type="molecule type" value="Genomic_DNA"/>
</dbReference>
<dbReference type="GO" id="GO:0005524">
    <property type="term" value="F:ATP binding"/>
    <property type="evidence" value="ECO:0007669"/>
    <property type="project" value="InterPro"/>
</dbReference>
<keyword evidence="5" id="KW-1185">Reference proteome</keyword>
<accession>A0A9X2ZCY4</accession>
<feature type="domain" description="OLD protein-like TOPRIM" evidence="3">
    <location>
        <begin position="438"/>
        <end position="501"/>
    </location>
</feature>
<dbReference type="PANTHER" id="PTHR43581:SF4">
    <property type="entry name" value="ATP_GTP PHOSPHATASE"/>
    <property type="match status" value="1"/>
</dbReference>
<evidence type="ECO:0000313" key="5">
    <source>
        <dbReference type="Proteomes" id="UP001151079"/>
    </source>
</evidence>
<feature type="domain" description="Endonuclease GajA/Old nuclease/RecF-like AAA" evidence="1">
    <location>
        <begin position="8"/>
        <end position="64"/>
    </location>
</feature>
<name>A0A9X2ZCY4_9FLAO</name>
<evidence type="ECO:0000259" key="1">
    <source>
        <dbReference type="Pfam" id="PF13175"/>
    </source>
</evidence>
<evidence type="ECO:0000313" key="4">
    <source>
        <dbReference type="EMBL" id="MCV9926252.1"/>
    </source>
</evidence>
<dbReference type="Proteomes" id="UP001151079">
    <property type="component" value="Unassembled WGS sequence"/>
</dbReference>
<dbReference type="Gene3D" id="3.40.50.300">
    <property type="entry name" value="P-loop containing nucleotide triphosphate hydrolases"/>
    <property type="match status" value="1"/>
</dbReference>
<evidence type="ECO:0000259" key="3">
    <source>
        <dbReference type="Pfam" id="PF20469"/>
    </source>
</evidence>
<reference evidence="4" key="1">
    <citation type="submission" date="2022-10" db="EMBL/GenBank/DDBJ databases">
        <title>Two novel species of Flavobacterium.</title>
        <authorList>
            <person name="Liu Q."/>
            <person name="Xin Y.-H."/>
        </authorList>
    </citation>
    <scope>NUCLEOTIDE SEQUENCE</scope>
    <source>
        <strain evidence="4">LS1R49</strain>
    </source>
</reference>
<dbReference type="SUPFAM" id="SSF52540">
    <property type="entry name" value="P-loop containing nucleoside triphosphate hydrolases"/>
    <property type="match status" value="1"/>
</dbReference>
<evidence type="ECO:0000259" key="2">
    <source>
        <dbReference type="Pfam" id="PF13304"/>
    </source>
</evidence>
<sequence>MAEYKNPYISRVKIQNFRNFLNVDVTLDHKQVIIGENNIGKTNFLRAIQLILDKDFSDNDRQLSESDFHESLPDPMVNGQIIEIMIQIQGFEHNSRLIGQFVDAVIDDAPPTLQFVYRFFPNVGPLGNILNYKYEIYKGNKELSKFTSEDRGFINIYVVKALRDVERELKANKNSPLYKLVKKYDISKEDLENISESMKAAADDLLQLDEIVHIKDVIQDRFASLSGLQTDNDITLSTFDIDTERLLYTLQVYFGVSERPVGELSLGLGNILYITLMLVLLKDRTIPPIIKAERFQELLLLDETQIINNFYDISAQSKYILKSQIADEDMEILYSWMDENNGVQQTFTILAIEEPEAHLNPILQRLIFREVLNKSNTSVIFTTHSTFISSVAPLSSIVHIRKIGDASDVFSTANLMINDRERKDIERYIDAKRGELYFGKGVILVEGITEEYIIPAAANILNIPLDDFGIVVCNIDSTNFKPYIQLLQALNIPWHLITDGDYYEINSNTKADGSVVEERIYHIMDDLTGRPFGYRGIENVNALLVDLNIVDPADVPQSPEDIKEFFKQSGANVGTYTFEVDMMNETSAHGKSLIKKIYGELILGGDQMQKNFDEALDAVDYWSALKKIESNISKGRFAQRLAGNLTEELIPKYIKDGIENFVKEVKEDYE</sequence>
<dbReference type="Pfam" id="PF13304">
    <property type="entry name" value="AAA_21"/>
    <property type="match status" value="1"/>
</dbReference>
<dbReference type="AlphaFoldDB" id="A0A9X2ZCY4"/>
<dbReference type="GO" id="GO:0016887">
    <property type="term" value="F:ATP hydrolysis activity"/>
    <property type="evidence" value="ECO:0007669"/>
    <property type="project" value="InterPro"/>
</dbReference>
<dbReference type="PANTHER" id="PTHR43581">
    <property type="entry name" value="ATP/GTP PHOSPHATASE"/>
    <property type="match status" value="1"/>
</dbReference>
<dbReference type="InterPro" id="IPR051396">
    <property type="entry name" value="Bact_Antivir_Def_Nuclease"/>
</dbReference>
<feature type="domain" description="ATPase AAA-type core" evidence="2">
    <location>
        <begin position="348"/>
        <end position="388"/>
    </location>
</feature>